<dbReference type="SUPFAM" id="SSF50182">
    <property type="entry name" value="Sm-like ribonucleoproteins"/>
    <property type="match status" value="1"/>
</dbReference>
<keyword evidence="3" id="KW-0862">Zinc</keyword>
<dbReference type="Gene3D" id="2.30.30.100">
    <property type="match status" value="1"/>
</dbReference>
<evidence type="ECO:0000259" key="9">
    <source>
        <dbReference type="PROSITE" id="PS51512"/>
    </source>
</evidence>
<dbReference type="InterPro" id="IPR010920">
    <property type="entry name" value="LSM_dom_sf"/>
</dbReference>
<dbReference type="SMART" id="SM00184">
    <property type="entry name" value="RING"/>
    <property type="match status" value="1"/>
</dbReference>
<dbReference type="SMART" id="SM01199">
    <property type="entry name" value="FDF"/>
    <property type="match status" value="1"/>
</dbReference>
<evidence type="ECO:0000256" key="3">
    <source>
        <dbReference type="ARBA" id="ARBA00022833"/>
    </source>
</evidence>
<dbReference type="CDD" id="cd23137">
    <property type="entry name" value="RING-HC_TRY3-like"/>
    <property type="match status" value="1"/>
</dbReference>
<feature type="short sequence motif" description="FFD box" evidence="5">
    <location>
        <begin position="282"/>
        <end position="298"/>
    </location>
</feature>
<evidence type="ECO:0000256" key="4">
    <source>
        <dbReference type="PROSITE-ProRule" id="PRU00175"/>
    </source>
</evidence>
<dbReference type="PANTHER" id="PTHR13586:SF0">
    <property type="entry name" value="TRAILER HITCH, ISOFORM H"/>
    <property type="match status" value="1"/>
</dbReference>
<reference evidence="12" key="1">
    <citation type="submission" date="2016-06" db="EMBL/GenBank/DDBJ databases">
        <title>Draft Genome sequence of the fungus Inonotus baumii.</title>
        <authorList>
            <person name="Zhu H."/>
            <person name="Lin W."/>
        </authorList>
    </citation>
    <scope>NUCLEOTIDE SEQUENCE</scope>
    <source>
        <strain evidence="12">821</strain>
    </source>
</reference>
<sequence length="1052" mass="115822">MANSFIGKSISLLSHSDVRYRGILAGLDPSNSTIQLRNVYSMGTENRRPPEEYIPPAELPYQFIIFRASEVKDIALDNDPMPVRTRSVHDDPAVIGASGPPMPNGAFGQYPVPGQNGITPPPQQVPANLGHRPPLGAAQPGTTQTPPVQPPSATGNEQQTAQSQQQTNAGSGRTSSNGRRANNGSVANAAATLEKVERAMSEVRLSNTNQRTKKSGGGQQHAEITVPKTDFDFQSSNARFDKAALANQAAGHGDESDTNTNPSEDGDAASKAASKSPQEKELSYNPKKSFFDNLSSSASSAPPARGGRGGKRGGGKSRREEEREKNVATFELQENAIEYRQLKKLINKVVGELASLGLSPSVLQTLLQPDEATFSNGSAGKGKQRAFGERSGELISSGFTTDPHDVSPTPRLARTKAVYEVVHDGEHIHPRLRIQVGMPNPEDGADGDVDGGDLPASPPVDILVDAPDCVPTDWEYDAQEKDLMLVVKPVITRPEQSLIWTLQKRTNNTDLENVAPLDAGKGDDSGIDVARPEAHPVEIVRRQLRVSADGSREFIIPLQSDMAFFELLYSALQALSSTLSIVHSNFINDLESLARTISQKARPQSTLHTGFHPWSSHSDPRSVTAPFISPLSTAFVPSGKSKSDLYTWREIFQLYMEIEVFESMHELDRGERDVAEAERRLALFAEQVTARGLNDKRNLGFKESRDALEKFLQLNVLILNLKKFQFANAEAARKILKKHAKRTALPFPIPQLEACTKTVESNSQVFSLRRTHHPGDSRTDILTLIPTSKISLAHLLVQAVGETLLPIIPHLDDYSCLICTSIAFKPIRLDCGHLFCVRCLIKMQKRGQDHCPCCRAPTVLKADRSNVDWATLNFMQDWFPRETAQKLKQNEKEAAQEQLEELGIPDQGSNVDWATLNFMQDWFPRETAQKLKQNEKEAAQEQLEELGIPDQGCIVAHPMTRKKNLNQDMSNLTVDDETTENLDKVRYVLNGRAIIVEATETCVPEAQEPKTSPHTVRNTNHELLLHDFDSFDGSGTAERLLEGVKGPPYREI</sequence>
<dbReference type="OrthoDB" id="5588846at2759"/>
<gene>
    <name evidence="12" type="ORF">A7U60_g6180</name>
</gene>
<dbReference type="Gene3D" id="3.30.40.10">
    <property type="entry name" value="Zinc/RING finger domain, C3HC4 (zinc finger)"/>
    <property type="match status" value="1"/>
</dbReference>
<feature type="domain" description="SPX" evidence="8">
    <location>
        <begin position="317"/>
        <end position="753"/>
    </location>
</feature>
<feature type="domain" description="DFDF" evidence="9">
    <location>
        <begin position="219"/>
        <end position="255"/>
    </location>
</feature>
<evidence type="ECO:0000256" key="1">
    <source>
        <dbReference type="ARBA" id="ARBA00022723"/>
    </source>
</evidence>
<evidence type="ECO:0000259" key="8">
    <source>
        <dbReference type="PROSITE" id="PS51382"/>
    </source>
</evidence>
<dbReference type="PROSITE" id="PS00518">
    <property type="entry name" value="ZF_RING_1"/>
    <property type="match status" value="1"/>
</dbReference>
<evidence type="ECO:0000256" key="2">
    <source>
        <dbReference type="ARBA" id="ARBA00022771"/>
    </source>
</evidence>
<dbReference type="InterPro" id="IPR025762">
    <property type="entry name" value="DFDF"/>
</dbReference>
<dbReference type="SMART" id="SM01271">
    <property type="entry name" value="LSM14"/>
    <property type="match status" value="1"/>
</dbReference>
<dbReference type="InterPro" id="IPR025761">
    <property type="entry name" value="FFD_box"/>
</dbReference>
<evidence type="ECO:0000313" key="12">
    <source>
        <dbReference type="EMBL" id="OCB86721.1"/>
    </source>
</evidence>
<evidence type="ECO:0000259" key="10">
    <source>
        <dbReference type="PROSITE" id="PS51513"/>
    </source>
</evidence>
<accession>A0A9Q5HVJ7</accession>
<feature type="domain" description="FFD box profile" evidence="10">
    <location>
        <begin position="282"/>
        <end position="298"/>
    </location>
</feature>
<protein>
    <recommendedName>
        <fullName evidence="14">RING-type domain-containing protein</fullName>
    </recommendedName>
</protein>
<dbReference type="GO" id="GO:0003729">
    <property type="term" value="F:mRNA binding"/>
    <property type="evidence" value="ECO:0007669"/>
    <property type="project" value="TreeGrafter"/>
</dbReference>
<evidence type="ECO:0000259" key="11">
    <source>
        <dbReference type="PROSITE" id="PS52002"/>
    </source>
</evidence>
<dbReference type="Proteomes" id="UP000757232">
    <property type="component" value="Unassembled WGS sequence"/>
</dbReference>
<feature type="compositionally biased region" description="Basic and acidic residues" evidence="6">
    <location>
        <begin position="317"/>
        <end position="326"/>
    </location>
</feature>
<feature type="region of interest" description="Disordered" evidence="6">
    <location>
        <begin position="86"/>
        <end position="184"/>
    </location>
</feature>
<dbReference type="InterPro" id="IPR004331">
    <property type="entry name" value="SPX_dom"/>
</dbReference>
<dbReference type="InterPro" id="IPR025609">
    <property type="entry name" value="Lsm14-like_N"/>
</dbReference>
<dbReference type="AlphaFoldDB" id="A0A9Q5HVJ7"/>
<name>A0A9Q5HVJ7_SANBA</name>
<feature type="compositionally biased region" description="Low complexity" evidence="6">
    <location>
        <begin position="295"/>
        <end position="305"/>
    </location>
</feature>
<keyword evidence="1" id="KW-0479">Metal-binding</keyword>
<feature type="domain" description="RING-type" evidence="7">
    <location>
        <begin position="816"/>
        <end position="855"/>
    </location>
</feature>
<evidence type="ECO:0000313" key="13">
    <source>
        <dbReference type="Proteomes" id="UP000757232"/>
    </source>
</evidence>
<dbReference type="Pfam" id="PF12701">
    <property type="entry name" value="LSM14"/>
    <property type="match status" value="1"/>
</dbReference>
<dbReference type="Pfam" id="PF03105">
    <property type="entry name" value="SPX"/>
    <property type="match status" value="1"/>
</dbReference>
<dbReference type="PROSITE" id="PS51513">
    <property type="entry name" value="FFD"/>
    <property type="match status" value="1"/>
</dbReference>
<evidence type="ECO:0000259" key="7">
    <source>
        <dbReference type="PROSITE" id="PS50089"/>
    </source>
</evidence>
<dbReference type="GO" id="GO:0034063">
    <property type="term" value="P:stress granule assembly"/>
    <property type="evidence" value="ECO:0007669"/>
    <property type="project" value="TreeGrafter"/>
</dbReference>
<dbReference type="InterPro" id="IPR001841">
    <property type="entry name" value="Znf_RING"/>
</dbReference>
<dbReference type="GO" id="GO:0008270">
    <property type="term" value="F:zinc ion binding"/>
    <property type="evidence" value="ECO:0007669"/>
    <property type="project" value="UniProtKB-KW"/>
</dbReference>
<feature type="region of interest" description="Disordered" evidence="6">
    <location>
        <begin position="202"/>
        <end position="227"/>
    </location>
</feature>
<feature type="domain" description="Sm" evidence="11">
    <location>
        <begin position="1"/>
        <end position="80"/>
    </location>
</feature>
<organism evidence="12 13">
    <name type="scientific">Sanghuangporus baumii</name>
    <name type="common">Phellinus baumii</name>
    <dbReference type="NCBI Taxonomy" id="108892"/>
    <lineage>
        <taxon>Eukaryota</taxon>
        <taxon>Fungi</taxon>
        <taxon>Dikarya</taxon>
        <taxon>Basidiomycota</taxon>
        <taxon>Agaricomycotina</taxon>
        <taxon>Agaricomycetes</taxon>
        <taxon>Hymenochaetales</taxon>
        <taxon>Hymenochaetaceae</taxon>
        <taxon>Sanghuangporus</taxon>
    </lineage>
</organism>
<dbReference type="PROSITE" id="PS52002">
    <property type="entry name" value="SM"/>
    <property type="match status" value="1"/>
</dbReference>
<dbReference type="InterPro" id="IPR013083">
    <property type="entry name" value="Znf_RING/FYVE/PHD"/>
</dbReference>
<dbReference type="GO" id="GO:0033962">
    <property type="term" value="P:P-body assembly"/>
    <property type="evidence" value="ECO:0007669"/>
    <property type="project" value="TreeGrafter"/>
</dbReference>
<dbReference type="PROSITE" id="PS50089">
    <property type="entry name" value="ZF_RING_2"/>
    <property type="match status" value="1"/>
</dbReference>
<evidence type="ECO:0008006" key="14">
    <source>
        <dbReference type="Google" id="ProtNLM"/>
    </source>
</evidence>
<dbReference type="PANTHER" id="PTHR13586">
    <property type="entry name" value="SCD6 PROTEIN-RELATED"/>
    <property type="match status" value="1"/>
</dbReference>
<dbReference type="InterPro" id="IPR018957">
    <property type="entry name" value="Znf_C3HC4_RING-type"/>
</dbReference>
<dbReference type="InterPro" id="IPR019050">
    <property type="entry name" value="FDF_dom"/>
</dbReference>
<evidence type="ECO:0000256" key="5">
    <source>
        <dbReference type="PROSITE-ProRule" id="PRU00846"/>
    </source>
</evidence>
<dbReference type="PROSITE" id="PS51512">
    <property type="entry name" value="DFDF"/>
    <property type="match status" value="1"/>
</dbReference>
<dbReference type="InterPro" id="IPR017907">
    <property type="entry name" value="Znf_RING_CS"/>
</dbReference>
<feature type="region of interest" description="Disordered" evidence="6">
    <location>
        <begin position="246"/>
        <end position="327"/>
    </location>
</feature>
<dbReference type="EMBL" id="LNZH02000199">
    <property type="protein sequence ID" value="OCB86721.1"/>
    <property type="molecule type" value="Genomic_DNA"/>
</dbReference>
<feature type="compositionally biased region" description="Polar residues" evidence="6">
    <location>
        <begin position="173"/>
        <end position="184"/>
    </location>
</feature>
<keyword evidence="2 4" id="KW-0863">Zinc-finger</keyword>
<dbReference type="Pfam" id="PF00097">
    <property type="entry name" value="zf-C3HC4"/>
    <property type="match status" value="1"/>
</dbReference>
<dbReference type="PROSITE" id="PS51382">
    <property type="entry name" value="SPX"/>
    <property type="match status" value="1"/>
</dbReference>
<feature type="compositionally biased region" description="Low complexity" evidence="6">
    <location>
        <begin position="137"/>
        <end position="172"/>
    </location>
</feature>
<comment type="caution">
    <text evidence="12">The sequence shown here is derived from an EMBL/GenBank/DDBJ whole genome shotgun (WGS) entry which is preliminary data.</text>
</comment>
<evidence type="ECO:0000256" key="6">
    <source>
        <dbReference type="SAM" id="MobiDB-lite"/>
    </source>
</evidence>
<proteinExistence type="predicted"/>
<keyword evidence="13" id="KW-1185">Reference proteome</keyword>
<dbReference type="GO" id="GO:0000932">
    <property type="term" value="C:P-body"/>
    <property type="evidence" value="ECO:0007669"/>
    <property type="project" value="TreeGrafter"/>
</dbReference>
<dbReference type="SUPFAM" id="SSF57850">
    <property type="entry name" value="RING/U-box"/>
    <property type="match status" value="1"/>
</dbReference>
<dbReference type="InterPro" id="IPR047575">
    <property type="entry name" value="Sm"/>
</dbReference>